<evidence type="ECO:0000313" key="5">
    <source>
        <dbReference type="WormBase" id="C16C8.26"/>
    </source>
</evidence>
<organism evidence="3 4">
    <name type="scientific">Caenorhabditis elegans</name>
    <dbReference type="NCBI Taxonomy" id="6239"/>
    <lineage>
        <taxon>Eukaryota</taxon>
        <taxon>Metazoa</taxon>
        <taxon>Ecdysozoa</taxon>
        <taxon>Nematoda</taxon>
        <taxon>Chromadorea</taxon>
        <taxon>Rhabditida</taxon>
        <taxon>Rhabditina</taxon>
        <taxon>Rhabditomorpha</taxon>
        <taxon>Rhabditoidea</taxon>
        <taxon>Rhabditidae</taxon>
        <taxon>Peloderinae</taxon>
        <taxon>Caenorhabditis</taxon>
    </lineage>
</organism>
<dbReference type="FunCoup" id="A0A5S9MQL1">
    <property type="interactions" value="105"/>
</dbReference>
<dbReference type="CTD" id="43578470"/>
<dbReference type="AlphaFoldDB" id="A0A5S9MQL1"/>
<dbReference type="GeneID" id="43578470"/>
<keyword evidence="4" id="KW-1185">Reference proteome</keyword>
<keyword evidence="1" id="KW-0732">Signal</keyword>
<proteinExistence type="predicted"/>
<dbReference type="RefSeq" id="NP_001364525.1">
    <property type="nucleotide sequence ID" value="NM_001377762.1"/>
</dbReference>
<dbReference type="EMBL" id="BX284602">
    <property type="protein sequence ID" value="CAA0059142.1"/>
    <property type="molecule type" value="Genomic_DNA"/>
</dbReference>
<feature type="signal peptide" evidence="1">
    <location>
        <begin position="1"/>
        <end position="16"/>
    </location>
</feature>
<dbReference type="Pfam" id="PF26531">
    <property type="entry name" value="NTF2_4"/>
    <property type="match status" value="1"/>
</dbReference>
<dbReference type="OrthoDB" id="5859421at2759"/>
<gene>
    <name evidence="3 5" type="ORF">C16C8.26</name>
    <name evidence="3" type="ORF">CELE_C16C8.26</name>
</gene>
<dbReference type="AGR" id="WB:WBGene00305091"/>
<dbReference type="InParanoid" id="A0A5S9MQL1"/>
<sequence>MIFLFIFLVVLTNGHPGPIPPPKVCAEIFFNNFTKAVNTKEPWLDMLKFFSTKFLSTPENVKIFEHIPAEISGYTYTLEYTNYQIFMEPGKNIHGLNVTLVYRGPHPSYTRKRFDVILENLDPNPQTQPDWWRIRSWMRNRNGPPPVQNRKFVMVTPSPKHFFSNIFPKLLESFKIFSS</sequence>
<accession>A0A5S9MQL1</accession>
<protein>
    <submittedName>
        <fullName evidence="3">Secreted protein</fullName>
    </submittedName>
</protein>
<dbReference type="WormBase" id="C16C8.26">
    <property type="protein sequence ID" value="CE53929"/>
    <property type="gene ID" value="WBGene00305091"/>
</dbReference>
<reference evidence="3 4" key="1">
    <citation type="journal article" date="1998" name="Science">
        <title>Genome sequence of the nematode C. elegans: a platform for investigating biology.</title>
        <authorList>
            <consortium name="The C. elegans sequencing consortium"/>
            <person name="Sulson J.E."/>
            <person name="Waterston R."/>
        </authorList>
    </citation>
    <scope>NUCLEOTIDE SEQUENCE [LARGE SCALE GENOMIC DNA]</scope>
    <source>
        <strain evidence="3 4">Bristol N2</strain>
    </source>
</reference>
<evidence type="ECO:0000256" key="1">
    <source>
        <dbReference type="SAM" id="SignalP"/>
    </source>
</evidence>
<feature type="chain" id="PRO_5025037782" evidence="1">
    <location>
        <begin position="17"/>
        <end position="179"/>
    </location>
</feature>
<feature type="domain" description="Nuclear transport factor 2-like" evidence="2">
    <location>
        <begin position="25"/>
        <end position="136"/>
    </location>
</feature>
<dbReference type="InterPro" id="IPR059078">
    <property type="entry name" value="NTF2-like_nem"/>
</dbReference>
<evidence type="ECO:0000313" key="3">
    <source>
        <dbReference type="EMBL" id="CAA0059142.1"/>
    </source>
</evidence>
<dbReference type="KEGG" id="cel:CELE_C16C8.26"/>
<dbReference type="Proteomes" id="UP000001940">
    <property type="component" value="Chromosome II"/>
</dbReference>
<evidence type="ECO:0000313" key="4">
    <source>
        <dbReference type="Proteomes" id="UP000001940"/>
    </source>
</evidence>
<evidence type="ECO:0000259" key="2">
    <source>
        <dbReference type="Pfam" id="PF26531"/>
    </source>
</evidence>
<name>A0A5S9MQL1_CAEEL</name>